<name>A0A670YVX9_PSETE</name>
<dbReference type="Ensembl" id="ENSPTXT00000016441.1">
    <property type="protein sequence ID" value="ENSPTXP00000015957.1"/>
    <property type="gene ID" value="ENSPTXG00000010813.1"/>
</dbReference>
<dbReference type="PROSITE" id="PS00524">
    <property type="entry name" value="SMB_1"/>
    <property type="match status" value="1"/>
</dbReference>
<dbReference type="Pfam" id="PF00045">
    <property type="entry name" value="Hemopexin"/>
    <property type="match status" value="1"/>
</dbReference>
<reference evidence="11" key="1">
    <citation type="submission" date="2025-08" db="UniProtKB">
        <authorList>
            <consortium name="Ensembl"/>
        </authorList>
    </citation>
    <scope>IDENTIFICATION</scope>
</reference>
<dbReference type="Gene3D" id="4.10.410.20">
    <property type="match status" value="1"/>
</dbReference>
<dbReference type="PROSITE" id="PS51642">
    <property type="entry name" value="HEMOPEXIN_2"/>
    <property type="match status" value="1"/>
</dbReference>
<dbReference type="SUPFAM" id="SSF90188">
    <property type="entry name" value="Somatomedin B domain"/>
    <property type="match status" value="1"/>
</dbReference>
<feature type="compositionally biased region" description="Polar residues" evidence="8">
    <location>
        <begin position="231"/>
        <end position="245"/>
    </location>
</feature>
<dbReference type="Pfam" id="PF01033">
    <property type="entry name" value="Somatomedin_B"/>
    <property type="match status" value="1"/>
</dbReference>
<evidence type="ECO:0000256" key="4">
    <source>
        <dbReference type="ARBA" id="ARBA00022737"/>
    </source>
</evidence>
<keyword evidence="5" id="KW-1015">Disulfide bond</keyword>
<keyword evidence="12" id="KW-1185">Reference proteome</keyword>
<feature type="compositionally biased region" description="Polar residues" evidence="8">
    <location>
        <begin position="209"/>
        <end position="219"/>
    </location>
</feature>
<evidence type="ECO:0000256" key="7">
    <source>
        <dbReference type="PROSITE-ProRule" id="PRU01011"/>
    </source>
</evidence>
<evidence type="ECO:0000313" key="12">
    <source>
        <dbReference type="Proteomes" id="UP000472273"/>
    </source>
</evidence>
<feature type="domain" description="SMB" evidence="10">
    <location>
        <begin position="19"/>
        <end position="64"/>
    </location>
</feature>
<comment type="subcellular location">
    <subcellularLocation>
        <location evidence="1">Secreted</location>
    </subcellularLocation>
</comment>
<dbReference type="InterPro" id="IPR018486">
    <property type="entry name" value="Hemopexin_CS"/>
</dbReference>
<evidence type="ECO:0000256" key="1">
    <source>
        <dbReference type="ARBA" id="ARBA00004613"/>
    </source>
</evidence>
<keyword evidence="2" id="KW-0964">Secreted</keyword>
<dbReference type="CDD" id="cd00094">
    <property type="entry name" value="HX"/>
    <property type="match status" value="1"/>
</dbReference>
<dbReference type="AlphaFoldDB" id="A0A670YVX9"/>
<feature type="region of interest" description="Disordered" evidence="8">
    <location>
        <begin position="209"/>
        <end position="256"/>
    </location>
</feature>
<evidence type="ECO:0000256" key="3">
    <source>
        <dbReference type="ARBA" id="ARBA00022729"/>
    </source>
</evidence>
<keyword evidence="6" id="KW-0325">Glycoprotein</keyword>
<evidence type="ECO:0000256" key="8">
    <source>
        <dbReference type="SAM" id="MobiDB-lite"/>
    </source>
</evidence>
<dbReference type="PROSITE" id="PS50958">
    <property type="entry name" value="SMB_2"/>
    <property type="match status" value="1"/>
</dbReference>
<dbReference type="InterPro" id="IPR036024">
    <property type="entry name" value="Somatomedin_B-like_dom_sf"/>
</dbReference>
<feature type="signal peptide" evidence="9">
    <location>
        <begin position="1"/>
        <end position="18"/>
    </location>
</feature>
<evidence type="ECO:0000256" key="9">
    <source>
        <dbReference type="SAM" id="SignalP"/>
    </source>
</evidence>
<proteinExistence type="predicted"/>
<protein>
    <recommendedName>
        <fullName evidence="10">SMB domain-containing protein</fullName>
    </recommendedName>
</protein>
<evidence type="ECO:0000256" key="5">
    <source>
        <dbReference type="ARBA" id="ARBA00023157"/>
    </source>
</evidence>
<evidence type="ECO:0000256" key="2">
    <source>
        <dbReference type="ARBA" id="ARBA00022525"/>
    </source>
</evidence>
<evidence type="ECO:0000256" key="6">
    <source>
        <dbReference type="ARBA" id="ARBA00023180"/>
    </source>
</evidence>
<keyword evidence="3 9" id="KW-0732">Signal</keyword>
<feature type="compositionally biased region" description="Basic and acidic residues" evidence="8">
    <location>
        <begin position="106"/>
        <end position="116"/>
    </location>
</feature>
<dbReference type="InterPro" id="IPR036375">
    <property type="entry name" value="Hemopexin-like_dom_sf"/>
</dbReference>
<gene>
    <name evidence="11" type="primary">PRG4</name>
</gene>
<evidence type="ECO:0000313" key="11">
    <source>
        <dbReference type="Ensembl" id="ENSPTXP00000015957.1"/>
    </source>
</evidence>
<dbReference type="GeneTree" id="ENSGT00530000063751"/>
<dbReference type="Proteomes" id="UP000472273">
    <property type="component" value="Unplaced"/>
</dbReference>
<dbReference type="SUPFAM" id="SSF50923">
    <property type="entry name" value="Hemopexin-like domain"/>
    <property type="match status" value="1"/>
</dbReference>
<dbReference type="PANTHER" id="PTHR22917">
    <property type="entry name" value="HEMOPEXIN DOMAIN-CONTAINING PROTEIN"/>
    <property type="match status" value="1"/>
</dbReference>
<keyword evidence="4" id="KW-0677">Repeat</keyword>
<feature type="region of interest" description="Disordered" evidence="8">
    <location>
        <begin position="510"/>
        <end position="538"/>
    </location>
</feature>
<organism evidence="11 12">
    <name type="scientific">Pseudonaja textilis</name>
    <name type="common">Eastern brown snake</name>
    <dbReference type="NCBI Taxonomy" id="8673"/>
    <lineage>
        <taxon>Eukaryota</taxon>
        <taxon>Metazoa</taxon>
        <taxon>Chordata</taxon>
        <taxon>Craniata</taxon>
        <taxon>Vertebrata</taxon>
        <taxon>Euteleostomi</taxon>
        <taxon>Lepidosauria</taxon>
        <taxon>Squamata</taxon>
        <taxon>Bifurcata</taxon>
        <taxon>Unidentata</taxon>
        <taxon>Episquamata</taxon>
        <taxon>Toxicofera</taxon>
        <taxon>Serpentes</taxon>
        <taxon>Colubroidea</taxon>
        <taxon>Elapidae</taxon>
        <taxon>Hydrophiinae</taxon>
        <taxon>Pseudonaja</taxon>
    </lineage>
</organism>
<dbReference type="GO" id="GO:0005615">
    <property type="term" value="C:extracellular space"/>
    <property type="evidence" value="ECO:0007669"/>
    <property type="project" value="TreeGrafter"/>
</dbReference>
<dbReference type="InterPro" id="IPR018487">
    <property type="entry name" value="Hemopexin-like_repeat"/>
</dbReference>
<dbReference type="InterPro" id="IPR000585">
    <property type="entry name" value="Hemopexin-like_dom"/>
</dbReference>
<dbReference type="InterPro" id="IPR051298">
    <property type="entry name" value="Heme_transport/Cell_adhesion"/>
</dbReference>
<dbReference type="PANTHER" id="PTHR22917:SF1">
    <property type="entry name" value="PROTEOGLYCAN 4"/>
    <property type="match status" value="1"/>
</dbReference>
<feature type="repeat" description="Hemopexin" evidence="7">
    <location>
        <begin position="764"/>
        <end position="811"/>
    </location>
</feature>
<accession>A0A670YVX9</accession>
<dbReference type="SMART" id="SM00120">
    <property type="entry name" value="HX"/>
    <property type="match status" value="2"/>
</dbReference>
<evidence type="ECO:0000259" key="10">
    <source>
        <dbReference type="PROSITE" id="PS50958"/>
    </source>
</evidence>
<feature type="compositionally biased region" description="Polar residues" evidence="8">
    <location>
        <begin position="95"/>
        <end position="105"/>
    </location>
</feature>
<reference evidence="11" key="2">
    <citation type="submission" date="2025-09" db="UniProtKB">
        <authorList>
            <consortium name="Ensembl"/>
        </authorList>
    </citation>
    <scope>IDENTIFICATION</scope>
</reference>
<dbReference type="Gene3D" id="2.110.10.10">
    <property type="entry name" value="Hemopexin-like domain"/>
    <property type="match status" value="1"/>
</dbReference>
<feature type="region of interest" description="Disordered" evidence="8">
    <location>
        <begin position="80"/>
        <end position="116"/>
    </location>
</feature>
<dbReference type="InterPro" id="IPR001212">
    <property type="entry name" value="Somatomedin_B_dom"/>
</dbReference>
<dbReference type="PROSITE" id="PS00024">
    <property type="entry name" value="HEMOPEXIN"/>
    <property type="match status" value="1"/>
</dbReference>
<sequence length="979" mass="108725">RGIQILCCLMMLYHSFSPNLPTCCVGRCTEGYSRTPGCQCDSSCQQFQECCPDYEQVCLAGRSALSLFNILDNLETDDTISTDGIGKSDKPDRSTAVTETAITKSGQDESSPKRDNPEILFSITESIITHTIPNIKTNAPAIKITRTPTNSDYTTGHDEIYKSDITDQISAITKATFTPSNLKYKTNPDGIYINQNAETRTPFVEISTPMNSEDSTSPDGISKSDIPESASPVTETTMTSINSEAPINPERIDKNVDPDSTIAVMGTTISPSNLDYSTKPESIDKHDNPNNTTTVIITTFALTDQNGTPNPDDIITDVKPDKTMPFTGTTITTNQEDKTARDKDDYGDNLDRTTAVTEIAVTHTDPDNIINPDDMIRHDNLDKITDVIGTTITVTNPDITNNDKFNTVTKPTIAEINPMGTTRSDNRNIFLTGTTAVIKAMTMDQRSDMSIPEVNVKNKRPKETTINMDIIRKYIDISGKSPSPNSDAINGLETTATVAKTTIAQTDTQTTFSITTESKPLSNSPNFEGDDRPGSNTTKTTAIITESNLSLLSPNDNDKKRRADTITKITRTLTIETTTSPQINKPEHPDIITNKKINLVSDKGTTKENPTNKNTVTQVSTTSSTLSSTTNKITSYSCTWSTIVKPTTQRQVTCYSSPRDATISTTISPQMIINKTTTDVQPEKIATLLLYKGIFNFLIIYITVNYLLDVPEEMNLCNKKPVDGIVPLQNGSLAVFRDHYYWLLNGTSSPSPQPRKISEGWHIPSPIDTVFSRCNCDGKTFFFKGSQYWRFTNDVMDPGYPKLIVKGFGGLNGKIIGALSVAHYRSRPESVHFFKEGGNVQQYIYKQKPKKCKKKVVTVNYPVYKPKTLVLRQRRFGRAVQSRQIFRRIRIRQYPVIRITHHSTGVLQPEVKITSYWRGFPKEFNSAISVPNEENGDGYDYYAFAKDNYYNLDVGSRIARPVTTQTGQTVSNAWYKCPA</sequence>
<feature type="compositionally biased region" description="Polar residues" evidence="8">
    <location>
        <begin position="517"/>
        <end position="526"/>
    </location>
</feature>
<dbReference type="SMART" id="SM00201">
    <property type="entry name" value="SO"/>
    <property type="match status" value="1"/>
</dbReference>
<feature type="chain" id="PRO_5025645164" description="SMB domain-containing protein" evidence="9">
    <location>
        <begin position="19"/>
        <end position="979"/>
    </location>
</feature>